<dbReference type="PROSITE" id="PS50253">
    <property type="entry name" value="COX3"/>
    <property type="match status" value="1"/>
</dbReference>
<dbReference type="GO" id="GO:0019646">
    <property type="term" value="P:aerobic electron transport chain"/>
    <property type="evidence" value="ECO:0007669"/>
    <property type="project" value="InterPro"/>
</dbReference>
<feature type="transmembrane region" description="Helical" evidence="7">
    <location>
        <begin position="160"/>
        <end position="186"/>
    </location>
</feature>
<evidence type="ECO:0000313" key="9">
    <source>
        <dbReference type="EMBL" id="MDC3989180.1"/>
    </source>
</evidence>
<dbReference type="InterPro" id="IPR024791">
    <property type="entry name" value="Cyt_c/ubiquinol_Oxase_su3"/>
</dbReference>
<evidence type="ECO:0000256" key="1">
    <source>
        <dbReference type="ARBA" id="ARBA00004141"/>
    </source>
</evidence>
<dbReference type="Proteomes" id="UP001151081">
    <property type="component" value="Unassembled WGS sequence"/>
</dbReference>
<evidence type="ECO:0000259" key="8">
    <source>
        <dbReference type="PROSITE" id="PS50253"/>
    </source>
</evidence>
<dbReference type="SUPFAM" id="SSF81452">
    <property type="entry name" value="Cytochrome c oxidase subunit III-like"/>
    <property type="match status" value="1"/>
</dbReference>
<comment type="similarity">
    <text evidence="2 6">Belongs to the cytochrome c oxidase subunit 3 family.</text>
</comment>
<protein>
    <submittedName>
        <fullName evidence="9">Cytochrome c oxidase subunit 3 family protein</fullName>
    </submittedName>
</protein>
<evidence type="ECO:0000256" key="5">
    <source>
        <dbReference type="ARBA" id="ARBA00023136"/>
    </source>
</evidence>
<dbReference type="GO" id="GO:0004129">
    <property type="term" value="F:cytochrome-c oxidase activity"/>
    <property type="evidence" value="ECO:0007669"/>
    <property type="project" value="InterPro"/>
</dbReference>
<dbReference type="PANTHER" id="PTHR11403:SF6">
    <property type="entry name" value="NITRIC OXIDE REDUCTASE SUBUNIT E"/>
    <property type="match status" value="1"/>
</dbReference>
<accession>A0A9X4B074</accession>
<dbReference type="RefSeq" id="WP_272424256.1">
    <property type="nucleotide sequence ID" value="NZ_JAGTJJ010000098.1"/>
</dbReference>
<evidence type="ECO:0000313" key="10">
    <source>
        <dbReference type="Proteomes" id="UP001151081"/>
    </source>
</evidence>
<dbReference type="GO" id="GO:0005886">
    <property type="term" value="C:plasma membrane"/>
    <property type="evidence" value="ECO:0007669"/>
    <property type="project" value="UniProtKB-SubCell"/>
</dbReference>
<evidence type="ECO:0000256" key="2">
    <source>
        <dbReference type="ARBA" id="ARBA00010581"/>
    </source>
</evidence>
<keyword evidence="5 7" id="KW-0472">Membrane</keyword>
<evidence type="ECO:0000256" key="7">
    <source>
        <dbReference type="SAM" id="Phobius"/>
    </source>
</evidence>
<feature type="transmembrane region" description="Helical" evidence="7">
    <location>
        <begin position="81"/>
        <end position="99"/>
    </location>
</feature>
<evidence type="ECO:0000256" key="4">
    <source>
        <dbReference type="ARBA" id="ARBA00022989"/>
    </source>
</evidence>
<dbReference type="Pfam" id="PF00510">
    <property type="entry name" value="COX3"/>
    <property type="match status" value="1"/>
</dbReference>
<feature type="transmembrane region" description="Helical" evidence="7">
    <location>
        <begin position="111"/>
        <end position="130"/>
    </location>
</feature>
<keyword evidence="3 6" id="KW-0812">Transmembrane</keyword>
<dbReference type="InterPro" id="IPR035973">
    <property type="entry name" value="Cyt_c_oxidase_su3-like_sf"/>
</dbReference>
<dbReference type="EMBL" id="JAGTJJ010000098">
    <property type="protein sequence ID" value="MDC3989180.1"/>
    <property type="molecule type" value="Genomic_DNA"/>
</dbReference>
<dbReference type="CDD" id="cd02862">
    <property type="entry name" value="NorE_like"/>
    <property type="match status" value="1"/>
</dbReference>
<feature type="transmembrane region" description="Helical" evidence="7">
    <location>
        <begin position="206"/>
        <end position="225"/>
    </location>
</feature>
<gene>
    <name evidence="9" type="ORF">KEG57_52435</name>
</gene>
<dbReference type="AlphaFoldDB" id="A0A9X4B074"/>
<dbReference type="PANTHER" id="PTHR11403">
    <property type="entry name" value="CYTOCHROME C OXIDASE SUBUNIT III"/>
    <property type="match status" value="1"/>
</dbReference>
<feature type="transmembrane region" description="Helical" evidence="7">
    <location>
        <begin position="40"/>
        <end position="61"/>
    </location>
</feature>
<dbReference type="InterPro" id="IPR013833">
    <property type="entry name" value="Cyt_c_oxidase_su3_a-hlx"/>
</dbReference>
<reference evidence="9 10" key="1">
    <citation type="submission" date="2021-04" db="EMBL/GenBank/DDBJ databases">
        <title>Genome analysis of Polyangium sp.</title>
        <authorList>
            <person name="Li Y."/>
            <person name="Wang J."/>
        </authorList>
    </citation>
    <scope>NUCLEOTIDE SEQUENCE [LARGE SCALE GENOMIC DNA]</scope>
    <source>
        <strain evidence="9 10">SDU14</strain>
    </source>
</reference>
<sequence length="226" mass="25123">MSAKAEALGGAGESKLSPQFHVAHHFDKADTQFDAGRMGVWLFLVTEILLFGGLFCAFAIFRSKYFPSFVEAHHHLDRVMGGINTIVLITSSFTMALAVRSAQKNETKKTTLLLAITLACAAGFLVVKYFEYSHKIHDGLLPGGNFTAADFASGHPGIFFAIYFMMTGIHGVHVVIGMGLILWILLRNQKNEFSSRYYAPVENVGLYWHLVDLVWIFLFPLLYLVG</sequence>
<proteinExistence type="inferred from homology"/>
<keyword evidence="10" id="KW-1185">Reference proteome</keyword>
<comment type="caution">
    <text evidence="9">The sequence shown here is derived from an EMBL/GenBank/DDBJ whole genome shotgun (WGS) entry which is preliminary data.</text>
</comment>
<evidence type="ECO:0000256" key="3">
    <source>
        <dbReference type="ARBA" id="ARBA00022692"/>
    </source>
</evidence>
<dbReference type="InterPro" id="IPR000298">
    <property type="entry name" value="Cyt_c_oxidase-like_su3"/>
</dbReference>
<evidence type="ECO:0000256" key="6">
    <source>
        <dbReference type="RuleBase" id="RU003376"/>
    </source>
</evidence>
<feature type="domain" description="Heme-copper oxidase subunit III family profile" evidence="8">
    <location>
        <begin position="37"/>
        <end position="226"/>
    </location>
</feature>
<keyword evidence="4 7" id="KW-1133">Transmembrane helix</keyword>
<comment type="subcellular location">
    <subcellularLocation>
        <location evidence="6">Cell membrane</location>
        <topology evidence="6">Multi-pass membrane protein</topology>
    </subcellularLocation>
    <subcellularLocation>
        <location evidence="1">Membrane</location>
        <topology evidence="1">Multi-pass membrane protein</topology>
    </subcellularLocation>
</comment>
<dbReference type="Gene3D" id="1.20.120.80">
    <property type="entry name" value="Cytochrome c oxidase, subunit III, four-helix bundle"/>
    <property type="match status" value="1"/>
</dbReference>
<organism evidence="9 10">
    <name type="scientific">Polyangium jinanense</name>
    <dbReference type="NCBI Taxonomy" id="2829994"/>
    <lineage>
        <taxon>Bacteria</taxon>
        <taxon>Pseudomonadati</taxon>
        <taxon>Myxococcota</taxon>
        <taxon>Polyangia</taxon>
        <taxon>Polyangiales</taxon>
        <taxon>Polyangiaceae</taxon>
        <taxon>Polyangium</taxon>
    </lineage>
</organism>
<name>A0A9X4B074_9BACT</name>